<sequence>MAEIVNLRTVRKAKARDAAAATADANRIAHGRTKAEKQAARIEADRARRLLDGAKLDD</sequence>
<evidence type="ECO:0000256" key="1">
    <source>
        <dbReference type="SAM" id="MobiDB-lite"/>
    </source>
</evidence>
<comment type="caution">
    <text evidence="2">The sequence shown here is derived from an EMBL/GenBank/DDBJ whole genome shotgun (WGS) entry which is preliminary data.</text>
</comment>
<dbReference type="EMBL" id="JAELXS010000003">
    <property type="protein sequence ID" value="MBJ6121384.1"/>
    <property type="molecule type" value="Genomic_DNA"/>
</dbReference>
<proteinExistence type="predicted"/>
<accession>A0ABS0XMY3</accession>
<dbReference type="InterPro" id="IPR025227">
    <property type="entry name" value="DUF4169"/>
</dbReference>
<protein>
    <submittedName>
        <fullName evidence="2">DUF4169 family protein</fullName>
    </submittedName>
</protein>
<evidence type="ECO:0000313" key="3">
    <source>
        <dbReference type="Proteomes" id="UP000640426"/>
    </source>
</evidence>
<evidence type="ECO:0000313" key="2">
    <source>
        <dbReference type="EMBL" id="MBJ6121384.1"/>
    </source>
</evidence>
<feature type="region of interest" description="Disordered" evidence="1">
    <location>
        <begin position="20"/>
        <end position="41"/>
    </location>
</feature>
<dbReference type="Pfam" id="PF13770">
    <property type="entry name" value="DUF4169"/>
    <property type="match status" value="1"/>
</dbReference>
<reference evidence="3" key="1">
    <citation type="submission" date="2020-12" db="EMBL/GenBank/DDBJ databases">
        <title>Hymenobacter sp.</title>
        <authorList>
            <person name="Kim M.K."/>
        </authorList>
    </citation>
    <scope>NUCLEOTIDE SEQUENCE [LARGE SCALE GENOMIC DNA]</scope>
    <source>
        <strain evidence="3">BT553</strain>
    </source>
</reference>
<dbReference type="Proteomes" id="UP000640426">
    <property type="component" value="Unassembled WGS sequence"/>
</dbReference>
<dbReference type="RefSeq" id="WP_199036233.1">
    <property type="nucleotide sequence ID" value="NZ_JAELXS010000003.1"/>
</dbReference>
<keyword evidence="3" id="KW-1185">Reference proteome</keyword>
<organism evidence="2 3">
    <name type="scientific">Sphingomonas mollis</name>
    <dbReference type="NCBI Taxonomy" id="2795726"/>
    <lineage>
        <taxon>Bacteria</taxon>
        <taxon>Pseudomonadati</taxon>
        <taxon>Pseudomonadota</taxon>
        <taxon>Alphaproteobacteria</taxon>
        <taxon>Sphingomonadales</taxon>
        <taxon>Sphingomonadaceae</taxon>
        <taxon>Sphingomonas</taxon>
    </lineage>
</organism>
<gene>
    <name evidence="2" type="ORF">JAO74_06225</name>
</gene>
<name>A0ABS0XMY3_9SPHN</name>